<name>A0A2R6AGC8_9ARCH</name>
<dbReference type="Proteomes" id="UP000240569">
    <property type="component" value="Unassembled WGS sequence"/>
</dbReference>
<proteinExistence type="predicted"/>
<protein>
    <submittedName>
        <fullName evidence="1">Uncharacterized protein</fullName>
    </submittedName>
</protein>
<comment type="caution">
    <text evidence="1">The sequence shown here is derived from an EMBL/GenBank/DDBJ whole genome shotgun (WGS) entry which is preliminary data.</text>
</comment>
<accession>A0A2R6AGC8</accession>
<gene>
    <name evidence="1" type="ORF">B9Q02_06270</name>
</gene>
<organism evidence="1 2">
    <name type="scientific">Candidatus Marsarchaeota G1 archaeon BE_D</name>
    <dbReference type="NCBI Taxonomy" id="1978156"/>
    <lineage>
        <taxon>Archaea</taxon>
        <taxon>Candidatus Marsarchaeota</taxon>
        <taxon>Candidatus Marsarchaeota group 1</taxon>
    </lineage>
</organism>
<dbReference type="AlphaFoldDB" id="A0A2R6AGC8"/>
<evidence type="ECO:0000313" key="1">
    <source>
        <dbReference type="EMBL" id="PSN85442.1"/>
    </source>
</evidence>
<reference evidence="1 2" key="1">
    <citation type="submission" date="2017-04" db="EMBL/GenBank/DDBJ databases">
        <title>Novel microbial lineages endemic to geothermal iron-oxide mats fill important gaps in the evolutionary history of Archaea.</title>
        <authorList>
            <person name="Jay Z.J."/>
            <person name="Beam J.P."/>
            <person name="Dlakic M."/>
            <person name="Rusch D.B."/>
            <person name="Kozubal M.A."/>
            <person name="Inskeep W.P."/>
        </authorList>
    </citation>
    <scope>NUCLEOTIDE SEQUENCE [LARGE SCALE GENOMIC DNA]</scope>
    <source>
        <strain evidence="1">BE_D</strain>
    </source>
</reference>
<evidence type="ECO:0000313" key="2">
    <source>
        <dbReference type="Proteomes" id="UP000240569"/>
    </source>
</evidence>
<dbReference type="EMBL" id="NEXD01000031">
    <property type="protein sequence ID" value="PSN85442.1"/>
    <property type="molecule type" value="Genomic_DNA"/>
</dbReference>
<sequence>MSELIKVSKDVKKKLLKIAGELQSERGEKISLSETISFLISCYEGKNSSTKTSLVESLSHLITDLGKSEPSDIDKIIYGATIDSA</sequence>